<dbReference type="Proteomes" id="UP001149165">
    <property type="component" value="Unassembled WGS sequence"/>
</dbReference>
<organism evidence="3 4">
    <name type="scientific">Penicillium angulare</name>
    <dbReference type="NCBI Taxonomy" id="116970"/>
    <lineage>
        <taxon>Eukaryota</taxon>
        <taxon>Fungi</taxon>
        <taxon>Dikarya</taxon>
        <taxon>Ascomycota</taxon>
        <taxon>Pezizomycotina</taxon>
        <taxon>Eurotiomycetes</taxon>
        <taxon>Eurotiomycetidae</taxon>
        <taxon>Eurotiales</taxon>
        <taxon>Aspergillaceae</taxon>
        <taxon>Penicillium</taxon>
    </lineage>
</organism>
<dbReference type="PANTHER" id="PTHR36195:SF6">
    <property type="entry name" value="SECRETED THAUMATIN-LIKE PROTEIN CALA"/>
    <property type="match status" value="1"/>
</dbReference>
<reference evidence="3" key="2">
    <citation type="journal article" date="2023" name="IMA Fungus">
        <title>Comparative genomic study of the Penicillium genus elucidates a diverse pangenome and 15 lateral gene transfer events.</title>
        <authorList>
            <person name="Petersen C."/>
            <person name="Sorensen T."/>
            <person name="Nielsen M.R."/>
            <person name="Sondergaard T.E."/>
            <person name="Sorensen J.L."/>
            <person name="Fitzpatrick D.A."/>
            <person name="Frisvad J.C."/>
            <person name="Nielsen K.L."/>
        </authorList>
    </citation>
    <scope>NUCLEOTIDE SEQUENCE</scope>
    <source>
        <strain evidence="3">IBT 30069</strain>
    </source>
</reference>
<gene>
    <name evidence="3" type="ORF">N7456_009630</name>
</gene>
<dbReference type="AlphaFoldDB" id="A0A9W9F596"/>
<keyword evidence="4" id="KW-1185">Reference proteome</keyword>
<evidence type="ECO:0000256" key="2">
    <source>
        <dbReference type="SAM" id="SignalP"/>
    </source>
</evidence>
<accession>A0A9W9F596</accession>
<feature type="compositionally biased region" description="Low complexity" evidence="1">
    <location>
        <begin position="54"/>
        <end position="78"/>
    </location>
</feature>
<dbReference type="OrthoDB" id="5144514at2759"/>
<protein>
    <submittedName>
        <fullName evidence="3">Uncharacterized protein</fullName>
    </submittedName>
</protein>
<dbReference type="InterPro" id="IPR006771">
    <property type="entry name" value="CetA-like"/>
</dbReference>
<evidence type="ECO:0000256" key="1">
    <source>
        <dbReference type="SAM" id="MobiDB-lite"/>
    </source>
</evidence>
<keyword evidence="2" id="KW-0732">Signal</keyword>
<dbReference type="EMBL" id="JAPQKH010000006">
    <property type="protein sequence ID" value="KAJ5093769.1"/>
    <property type="molecule type" value="Genomic_DNA"/>
</dbReference>
<sequence length="287" mass="30414">MRVIAALGLAALTSMVSARPHAHGHHHAHAERDVQERDVVVDWVTKVEWVTVTDEVSPPAPTTTQEPTTTTSAEVTPTSLPIQQAEIQIPSSSSSSSTFSSSSSSSSSSSVATVQPTPIATPTWTTSSSLVPSSTSDVIETATATGGSGVKIENNLGQTVYMWATSNLAGEMDTIADGESYTETWQINPDGGGISIKLGTTSEELSVLQFEYTKEDETIWWDMSSINLDKTSEFVQKGFSVTSNDASCSTVTCDAGNEDCSESYQHPNDVDTRSCSSTAAFTLKLGI</sequence>
<evidence type="ECO:0000313" key="4">
    <source>
        <dbReference type="Proteomes" id="UP001149165"/>
    </source>
</evidence>
<feature type="chain" id="PRO_5040826736" evidence="2">
    <location>
        <begin position="19"/>
        <end position="287"/>
    </location>
</feature>
<reference evidence="3" key="1">
    <citation type="submission" date="2022-11" db="EMBL/GenBank/DDBJ databases">
        <authorList>
            <person name="Petersen C."/>
        </authorList>
    </citation>
    <scope>NUCLEOTIDE SEQUENCE</scope>
    <source>
        <strain evidence="3">IBT 30069</strain>
    </source>
</reference>
<feature type="compositionally biased region" description="Low complexity" evidence="1">
    <location>
        <begin position="91"/>
        <end position="110"/>
    </location>
</feature>
<feature type="signal peptide" evidence="2">
    <location>
        <begin position="1"/>
        <end position="18"/>
    </location>
</feature>
<dbReference type="PANTHER" id="PTHR36195">
    <property type="entry name" value="DOMAIN PROTEIN, PUTATIVE (AFU_ORTHOLOGUE AFUA_5G01990)-RELATED-RELATED"/>
    <property type="match status" value="1"/>
</dbReference>
<name>A0A9W9F596_9EURO</name>
<evidence type="ECO:0000313" key="3">
    <source>
        <dbReference type="EMBL" id="KAJ5093769.1"/>
    </source>
</evidence>
<proteinExistence type="predicted"/>
<feature type="compositionally biased region" description="Polar residues" evidence="1">
    <location>
        <begin position="79"/>
        <end position="90"/>
    </location>
</feature>
<comment type="caution">
    <text evidence="3">The sequence shown here is derived from an EMBL/GenBank/DDBJ whole genome shotgun (WGS) entry which is preliminary data.</text>
</comment>
<feature type="region of interest" description="Disordered" evidence="1">
    <location>
        <begin position="54"/>
        <end position="114"/>
    </location>
</feature>
<dbReference type="Pfam" id="PF04681">
    <property type="entry name" value="Bys1"/>
    <property type="match status" value="1"/>
</dbReference>